<feature type="chain" id="PRO_5046072588" evidence="1">
    <location>
        <begin position="22"/>
        <end position="509"/>
    </location>
</feature>
<dbReference type="Proteomes" id="UP000706039">
    <property type="component" value="Unassembled WGS sequence"/>
</dbReference>
<protein>
    <submittedName>
        <fullName evidence="2">Peptidase S10</fullName>
    </submittedName>
</protein>
<evidence type="ECO:0000256" key="1">
    <source>
        <dbReference type="SAM" id="SignalP"/>
    </source>
</evidence>
<dbReference type="InterPro" id="IPR029058">
    <property type="entry name" value="AB_hydrolase_fold"/>
</dbReference>
<dbReference type="Pfam" id="PF00450">
    <property type="entry name" value="Peptidase_S10"/>
    <property type="match status" value="1"/>
</dbReference>
<reference evidence="2 3" key="1">
    <citation type="submission" date="2021-08" db="EMBL/GenBank/DDBJ databases">
        <authorList>
            <person name="Tuo L."/>
        </authorList>
    </citation>
    <scope>NUCLEOTIDE SEQUENCE [LARGE SCALE GENOMIC DNA]</scope>
    <source>
        <strain evidence="2 3">JCM 31229</strain>
    </source>
</reference>
<proteinExistence type="predicted"/>
<evidence type="ECO:0000313" key="3">
    <source>
        <dbReference type="Proteomes" id="UP000706039"/>
    </source>
</evidence>
<keyword evidence="1" id="KW-0732">Signal</keyword>
<dbReference type="RefSeq" id="WP_222989449.1">
    <property type="nucleotide sequence ID" value="NZ_JAINVV010000004.1"/>
</dbReference>
<name>A0ABS7PNR6_9SPHN</name>
<keyword evidence="3" id="KW-1185">Reference proteome</keyword>
<dbReference type="InterPro" id="IPR001563">
    <property type="entry name" value="Peptidase_S10"/>
</dbReference>
<dbReference type="EMBL" id="JAINVV010000004">
    <property type="protein sequence ID" value="MBY8822360.1"/>
    <property type="molecule type" value="Genomic_DNA"/>
</dbReference>
<evidence type="ECO:0000313" key="2">
    <source>
        <dbReference type="EMBL" id="MBY8822360.1"/>
    </source>
</evidence>
<sequence>MRKCVISVAIVAALASSTASAEPATPAEATANRTFNEDGDIGAYAPSVTRQAGTFHGQKIRYTTTAGRIPITGPDGSIDAQVFYVAYTKDGVPPGQRPIIFLTNGGPGAATAWLHMGGVGPRKIVLNADGSVPPPPARLMDNTDSPLDRADLVFIDAPGTGFSRVANEQTKARLYSRDGDLQAYAAFIQNYLRSNNRFGSPMYLWGESYGAFRVAGLSDVLVRQGIPLKGVILLSSALDFHVTEPGMTNDLPYQLLLPSYASVAAFHGLLPGLKDDDAMRREVEDWSLNVYGPALAKGSRLGGEERAKIVAGLVRYTGLEASVIEMHNLRIEVPEFMKYLHAARRLVTGRVDGRLLGPAPEARVEEPFYDPAMGALTPAFSSATSQYLLEELRVDIPVPYRMYSRDVATRFALAGPARYGQLGYPETLGALQSTFVKDSNFRILSMQGLYDLATPFASMEFALDHMPVPHDYLANIVHVRLPAGHMAYDDAAALKQMNQAVVSFLDSAK</sequence>
<comment type="caution">
    <text evidence="2">The sequence shown here is derived from an EMBL/GenBank/DDBJ whole genome shotgun (WGS) entry which is preliminary data.</text>
</comment>
<accession>A0ABS7PNR6</accession>
<feature type="signal peptide" evidence="1">
    <location>
        <begin position="1"/>
        <end position="21"/>
    </location>
</feature>
<dbReference type="SUPFAM" id="SSF53474">
    <property type="entry name" value="alpha/beta-Hydrolases"/>
    <property type="match status" value="1"/>
</dbReference>
<gene>
    <name evidence="2" type="ORF">K7G82_08660</name>
</gene>
<dbReference type="Gene3D" id="3.40.50.1820">
    <property type="entry name" value="alpha/beta hydrolase"/>
    <property type="match status" value="1"/>
</dbReference>
<organism evidence="2 3">
    <name type="scientific">Sphingomonas colocasiae</name>
    <dbReference type="NCBI Taxonomy" id="1848973"/>
    <lineage>
        <taxon>Bacteria</taxon>
        <taxon>Pseudomonadati</taxon>
        <taxon>Pseudomonadota</taxon>
        <taxon>Alphaproteobacteria</taxon>
        <taxon>Sphingomonadales</taxon>
        <taxon>Sphingomonadaceae</taxon>
        <taxon>Sphingomonas</taxon>
    </lineage>
</organism>